<dbReference type="Gene3D" id="1.10.1380.10">
    <property type="entry name" value="Neutral endopeptidase , domain2"/>
    <property type="match status" value="1"/>
</dbReference>
<evidence type="ECO:0000313" key="3">
    <source>
        <dbReference type="Proteomes" id="UP001230629"/>
    </source>
</evidence>
<name>A0AAW6XWI3_STRAG</name>
<sequence length="85" mass="9579">SAQASQLPEAFRKARFDFYGRKLSGQEEMPPRWKSAVSFVDSAVGFALGKLYVAKHFPPESKKLIDELVEDLLAAYKEAISTLDW</sequence>
<dbReference type="GO" id="GO:0004222">
    <property type="term" value="F:metalloendopeptidase activity"/>
    <property type="evidence" value="ECO:0007669"/>
    <property type="project" value="InterPro"/>
</dbReference>
<proteinExistence type="predicted"/>
<gene>
    <name evidence="2" type="ORF">QP229_12325</name>
</gene>
<dbReference type="InterPro" id="IPR024079">
    <property type="entry name" value="MetalloPept_cat_dom_sf"/>
</dbReference>
<dbReference type="AlphaFoldDB" id="A0AAW6XWI3"/>
<dbReference type="InterPro" id="IPR008753">
    <property type="entry name" value="Peptidase_M13_N"/>
</dbReference>
<accession>A0AAW6XWI3</accession>
<evidence type="ECO:0000313" key="2">
    <source>
        <dbReference type="EMBL" id="MDK6900736.1"/>
    </source>
</evidence>
<dbReference type="Proteomes" id="UP001230629">
    <property type="component" value="Unassembled WGS sequence"/>
</dbReference>
<dbReference type="PROSITE" id="PS51885">
    <property type="entry name" value="NEPRILYSIN"/>
    <property type="match status" value="1"/>
</dbReference>
<dbReference type="SUPFAM" id="SSF55486">
    <property type="entry name" value="Metalloproteases ('zincins'), catalytic domain"/>
    <property type="match status" value="1"/>
</dbReference>
<dbReference type="Gene3D" id="3.40.390.10">
    <property type="entry name" value="Collagenase (Catalytic Domain)"/>
    <property type="match status" value="1"/>
</dbReference>
<reference evidence="2" key="1">
    <citation type="submission" date="2023-05" db="EMBL/GenBank/DDBJ databases">
        <title>Cataloging the Phylogenetic Diversity of Human Bladder Bacteria.</title>
        <authorList>
            <person name="Du J."/>
        </authorList>
    </citation>
    <scope>NUCLEOTIDE SEQUENCE</scope>
    <source>
        <strain evidence="2">UMB8703</strain>
    </source>
</reference>
<feature type="non-terminal residue" evidence="2">
    <location>
        <position position="85"/>
    </location>
</feature>
<organism evidence="2 3">
    <name type="scientific">Streptococcus agalactiae</name>
    <dbReference type="NCBI Taxonomy" id="1311"/>
    <lineage>
        <taxon>Bacteria</taxon>
        <taxon>Bacillati</taxon>
        <taxon>Bacillota</taxon>
        <taxon>Bacilli</taxon>
        <taxon>Lactobacillales</taxon>
        <taxon>Streptococcaceae</taxon>
        <taxon>Streptococcus</taxon>
    </lineage>
</organism>
<dbReference type="InterPro" id="IPR000718">
    <property type="entry name" value="Peptidase_M13"/>
</dbReference>
<comment type="caution">
    <text evidence="2">The sequence shown here is derived from an EMBL/GenBank/DDBJ whole genome shotgun (WGS) entry which is preliminary data.</text>
</comment>
<dbReference type="GO" id="GO:0006508">
    <property type="term" value="P:proteolysis"/>
    <property type="evidence" value="ECO:0007669"/>
    <property type="project" value="InterPro"/>
</dbReference>
<feature type="non-terminal residue" evidence="2">
    <location>
        <position position="1"/>
    </location>
</feature>
<feature type="domain" description="Peptidase M13 N-terminal" evidence="1">
    <location>
        <begin position="4"/>
        <end position="85"/>
    </location>
</feature>
<dbReference type="EMBL" id="JASOIH010000466">
    <property type="protein sequence ID" value="MDK6900736.1"/>
    <property type="molecule type" value="Genomic_DNA"/>
</dbReference>
<dbReference type="Pfam" id="PF05649">
    <property type="entry name" value="Peptidase_M13_N"/>
    <property type="match status" value="1"/>
</dbReference>
<dbReference type="InterPro" id="IPR042089">
    <property type="entry name" value="Peptidase_M13_dom_2"/>
</dbReference>
<protein>
    <submittedName>
        <fullName evidence="2">M13 family metallopeptidase N-terminal domain-containing protein</fullName>
    </submittedName>
</protein>
<evidence type="ECO:0000259" key="1">
    <source>
        <dbReference type="Pfam" id="PF05649"/>
    </source>
</evidence>